<keyword evidence="3" id="KW-1185">Reference proteome</keyword>
<dbReference type="RefSeq" id="WP_033163422.1">
    <property type="nucleotide sequence ID" value="NZ_FNYK01000061.1"/>
</dbReference>
<evidence type="ECO:0000256" key="1">
    <source>
        <dbReference type="SAM" id="Phobius"/>
    </source>
</evidence>
<name>A0A1H6WCS4_9FIRM</name>
<dbReference type="EMBL" id="FNYK01000061">
    <property type="protein sequence ID" value="SEJ13516.1"/>
    <property type="molecule type" value="Genomic_DNA"/>
</dbReference>
<dbReference type="InterPro" id="IPR019235">
    <property type="entry name" value="DUF2178_TM"/>
</dbReference>
<protein>
    <submittedName>
        <fullName evidence="2">Predicted membrane protein</fullName>
    </submittedName>
</protein>
<organism evidence="2 3">
    <name type="scientific">Sharpea azabuensis</name>
    <dbReference type="NCBI Taxonomy" id="322505"/>
    <lineage>
        <taxon>Bacteria</taxon>
        <taxon>Bacillati</taxon>
        <taxon>Bacillota</taxon>
        <taxon>Erysipelotrichia</taxon>
        <taxon>Erysipelotrichales</taxon>
        <taxon>Coprobacillaceae</taxon>
        <taxon>Sharpea</taxon>
    </lineage>
</organism>
<keyword evidence="1" id="KW-0472">Membrane</keyword>
<keyword evidence="1" id="KW-0812">Transmembrane</keyword>
<dbReference type="Pfam" id="PF09946">
    <property type="entry name" value="DUF2178"/>
    <property type="match status" value="1"/>
</dbReference>
<evidence type="ECO:0000313" key="2">
    <source>
        <dbReference type="EMBL" id="SEJ13516.1"/>
    </source>
</evidence>
<dbReference type="eggNOG" id="ENOG5033AZN">
    <property type="taxonomic scope" value="Bacteria"/>
</dbReference>
<feature type="transmembrane region" description="Helical" evidence="1">
    <location>
        <begin position="34"/>
        <end position="50"/>
    </location>
</feature>
<dbReference type="AlphaFoldDB" id="A0A1H6WCS4"/>
<sequence length="134" mass="15473">MKYDRKIIVCMILIGAGLIISILSYAGVLHGDRFVGIGSGFIGVGILFFLKQLRYIKDPQYKEEYDLALKDERCRYVRMRSWALAGYIMIIVYAVGGLVAYIFRQDFLANFLLMSVCFVLLVYSVAYFYLNKKY</sequence>
<evidence type="ECO:0000313" key="3">
    <source>
        <dbReference type="Proteomes" id="UP000183028"/>
    </source>
</evidence>
<dbReference type="GeneID" id="54120818"/>
<dbReference type="Proteomes" id="UP000183028">
    <property type="component" value="Unassembled WGS sequence"/>
</dbReference>
<gene>
    <name evidence="2" type="ORF">SAMN04487834_10618</name>
</gene>
<feature type="transmembrane region" description="Helical" evidence="1">
    <location>
        <begin position="7"/>
        <end position="28"/>
    </location>
</feature>
<feature type="transmembrane region" description="Helical" evidence="1">
    <location>
        <begin position="82"/>
        <end position="103"/>
    </location>
</feature>
<accession>A0A1H6WCS4</accession>
<keyword evidence="1" id="KW-1133">Transmembrane helix</keyword>
<proteinExistence type="predicted"/>
<reference evidence="3" key="1">
    <citation type="submission" date="2016-10" db="EMBL/GenBank/DDBJ databases">
        <authorList>
            <person name="Varghese N."/>
        </authorList>
    </citation>
    <scope>NUCLEOTIDE SEQUENCE [LARGE SCALE GENOMIC DNA]</scope>
    <source>
        <strain evidence="3">DSM 20406</strain>
    </source>
</reference>
<feature type="transmembrane region" description="Helical" evidence="1">
    <location>
        <begin position="109"/>
        <end position="130"/>
    </location>
</feature>